<comment type="caution">
    <text evidence="1">The sequence shown here is derived from an EMBL/GenBank/DDBJ whole genome shotgun (WGS) entry which is preliminary data.</text>
</comment>
<reference evidence="1 2" key="1">
    <citation type="submission" date="2024-06" db="EMBL/GenBank/DDBJ databases">
        <title>Sorghum-associated microbial communities from plants grown in Nebraska, USA.</title>
        <authorList>
            <person name="Schachtman D."/>
        </authorList>
    </citation>
    <scope>NUCLEOTIDE SEQUENCE [LARGE SCALE GENOMIC DNA]</scope>
    <source>
        <strain evidence="1 2">2709</strain>
    </source>
</reference>
<evidence type="ECO:0000313" key="1">
    <source>
        <dbReference type="EMBL" id="MET4579774.1"/>
    </source>
</evidence>
<name>A0ABV2QFF7_9BURK</name>
<evidence type="ECO:0008006" key="3">
    <source>
        <dbReference type="Google" id="ProtNLM"/>
    </source>
</evidence>
<organism evidence="1 2">
    <name type="scientific">Ottowia thiooxydans</name>
    <dbReference type="NCBI Taxonomy" id="219182"/>
    <lineage>
        <taxon>Bacteria</taxon>
        <taxon>Pseudomonadati</taxon>
        <taxon>Pseudomonadota</taxon>
        <taxon>Betaproteobacteria</taxon>
        <taxon>Burkholderiales</taxon>
        <taxon>Comamonadaceae</taxon>
        <taxon>Ottowia</taxon>
    </lineage>
</organism>
<gene>
    <name evidence="1" type="ORF">ABIE13_004911</name>
</gene>
<evidence type="ECO:0000313" key="2">
    <source>
        <dbReference type="Proteomes" id="UP001549320"/>
    </source>
</evidence>
<keyword evidence="2" id="KW-1185">Reference proteome</keyword>
<dbReference type="EMBL" id="JBEPSH010000011">
    <property type="protein sequence ID" value="MET4579774.1"/>
    <property type="molecule type" value="Genomic_DNA"/>
</dbReference>
<sequence>MGERTIRRAETRLPFLTAAEIIALQHESCQSAYEKNPSRMP</sequence>
<accession>A0ABV2QFF7</accession>
<dbReference type="Proteomes" id="UP001549320">
    <property type="component" value="Unassembled WGS sequence"/>
</dbReference>
<proteinExistence type="predicted"/>
<protein>
    <recommendedName>
        <fullName evidence="3">Integrase</fullName>
    </recommendedName>
</protein>